<dbReference type="Pfam" id="PF08711">
    <property type="entry name" value="Med26"/>
    <property type="match status" value="1"/>
</dbReference>
<dbReference type="Proteomes" id="UP000729402">
    <property type="component" value="Unassembled WGS sequence"/>
</dbReference>
<dbReference type="PANTHER" id="PTHR47853:SF1">
    <property type="entry name" value="EXPRESSED PROTEIN"/>
    <property type="match status" value="1"/>
</dbReference>
<evidence type="ECO:0000256" key="2">
    <source>
        <dbReference type="SAM" id="MobiDB-lite"/>
    </source>
</evidence>
<feature type="region of interest" description="Disordered" evidence="2">
    <location>
        <begin position="238"/>
        <end position="266"/>
    </location>
</feature>
<feature type="domain" description="TFIIS N-terminal" evidence="3">
    <location>
        <begin position="50"/>
        <end position="123"/>
    </location>
</feature>
<reference evidence="4" key="2">
    <citation type="submission" date="2021-02" db="EMBL/GenBank/DDBJ databases">
        <authorList>
            <person name="Kimball J.A."/>
            <person name="Haas M.W."/>
            <person name="Macchietto M."/>
            <person name="Kono T."/>
            <person name="Duquette J."/>
            <person name="Shao M."/>
        </authorList>
    </citation>
    <scope>NUCLEOTIDE SEQUENCE</scope>
    <source>
        <tissue evidence="4">Fresh leaf tissue</tissue>
    </source>
</reference>
<accession>A0A8J6BMH7</accession>
<dbReference type="AlphaFoldDB" id="A0A8J6BMH7"/>
<comment type="subcellular location">
    <subcellularLocation>
        <location evidence="1">Nucleus</location>
    </subcellularLocation>
</comment>
<name>A0A8J6BMH7_ZIZPA</name>
<evidence type="ECO:0000313" key="4">
    <source>
        <dbReference type="EMBL" id="KAG8090852.1"/>
    </source>
</evidence>
<dbReference type="InterPro" id="IPR017923">
    <property type="entry name" value="TFIIS_N"/>
</dbReference>
<evidence type="ECO:0000256" key="1">
    <source>
        <dbReference type="PROSITE-ProRule" id="PRU00649"/>
    </source>
</evidence>
<dbReference type="OrthoDB" id="696629at2759"/>
<reference evidence="4" key="1">
    <citation type="journal article" date="2021" name="bioRxiv">
        <title>Whole Genome Assembly and Annotation of Northern Wild Rice, Zizania palustris L., Supports a Whole Genome Duplication in the Zizania Genus.</title>
        <authorList>
            <person name="Haas M."/>
            <person name="Kono T."/>
            <person name="Macchietto M."/>
            <person name="Millas R."/>
            <person name="McGilp L."/>
            <person name="Shao M."/>
            <person name="Duquette J."/>
            <person name="Hirsch C.N."/>
            <person name="Kimball J."/>
        </authorList>
    </citation>
    <scope>NUCLEOTIDE SEQUENCE</scope>
    <source>
        <tissue evidence="4">Fresh leaf tissue</tissue>
    </source>
</reference>
<comment type="caution">
    <text evidence="4">The sequence shown here is derived from an EMBL/GenBank/DDBJ whole genome shotgun (WGS) entry which is preliminary data.</text>
</comment>
<dbReference type="PROSITE" id="PS51319">
    <property type="entry name" value="TFIIS_N"/>
    <property type="match status" value="1"/>
</dbReference>
<protein>
    <recommendedName>
        <fullName evidence="3">TFIIS N-terminal domain-containing protein</fullName>
    </recommendedName>
</protein>
<evidence type="ECO:0000313" key="5">
    <source>
        <dbReference type="Proteomes" id="UP000729402"/>
    </source>
</evidence>
<gene>
    <name evidence="4" type="ORF">GUJ93_ZPchr0011g28742</name>
</gene>
<proteinExistence type="predicted"/>
<sequence length="266" mass="29230">MATEQGVLRRWKRFLPVFASIDAAIEAADPGMCRAEFRGARSKILKMLGDTTDDAVAEMLCGVLDEMMIESLLTLKLVPVMPTMLSSTDLVKDIDALMKHESERVRGLATVIVDDWKASVKSELDKATAAMAKLSQVLQPEEPDKHAKILEPSAVKTTAKASVPSLPKKHTDPLVFCGDGAKTAKMELPPENVSVVIRSSRREGLERPSSVASTVDGSCYIDEKALNAAKGKLREAYQDAEDTKRQRRIQVIQAPSTAKQRQRKRT</sequence>
<evidence type="ECO:0000259" key="3">
    <source>
        <dbReference type="PROSITE" id="PS51319"/>
    </source>
</evidence>
<organism evidence="4 5">
    <name type="scientific">Zizania palustris</name>
    <name type="common">Northern wild rice</name>
    <dbReference type="NCBI Taxonomy" id="103762"/>
    <lineage>
        <taxon>Eukaryota</taxon>
        <taxon>Viridiplantae</taxon>
        <taxon>Streptophyta</taxon>
        <taxon>Embryophyta</taxon>
        <taxon>Tracheophyta</taxon>
        <taxon>Spermatophyta</taxon>
        <taxon>Magnoliopsida</taxon>
        <taxon>Liliopsida</taxon>
        <taxon>Poales</taxon>
        <taxon>Poaceae</taxon>
        <taxon>BOP clade</taxon>
        <taxon>Oryzoideae</taxon>
        <taxon>Oryzeae</taxon>
        <taxon>Zizaniinae</taxon>
        <taxon>Zizania</taxon>
    </lineage>
</organism>
<dbReference type="GO" id="GO:0005634">
    <property type="term" value="C:nucleus"/>
    <property type="evidence" value="ECO:0007669"/>
    <property type="project" value="UniProtKB-SubCell"/>
</dbReference>
<dbReference type="EMBL" id="JAAALK010000081">
    <property type="protein sequence ID" value="KAG8090852.1"/>
    <property type="molecule type" value="Genomic_DNA"/>
</dbReference>
<dbReference type="PANTHER" id="PTHR47853">
    <property type="entry name" value="EXPRESSED PROTEIN"/>
    <property type="match status" value="1"/>
</dbReference>
<keyword evidence="1" id="KW-0539">Nucleus</keyword>
<keyword evidence="5" id="KW-1185">Reference proteome</keyword>